<keyword evidence="3" id="KW-1185">Reference proteome</keyword>
<comment type="caution">
    <text evidence="2">The sequence shown here is derived from an EMBL/GenBank/DDBJ whole genome shotgun (WGS) entry which is preliminary data.</text>
</comment>
<feature type="transmembrane region" description="Helical" evidence="1">
    <location>
        <begin position="76"/>
        <end position="97"/>
    </location>
</feature>
<evidence type="ECO:0000313" key="2">
    <source>
        <dbReference type="EMBL" id="OUC78888.1"/>
    </source>
</evidence>
<keyword evidence="1" id="KW-0472">Membrane</keyword>
<dbReference type="OrthoDB" id="5195204at2"/>
<dbReference type="Pfam" id="PF17240">
    <property type="entry name" value="DUF5313"/>
    <property type="match status" value="1"/>
</dbReference>
<organism evidence="2 3">
    <name type="scientific">Gordonia lacunae</name>
    <dbReference type="NCBI Taxonomy" id="417102"/>
    <lineage>
        <taxon>Bacteria</taxon>
        <taxon>Bacillati</taxon>
        <taxon>Actinomycetota</taxon>
        <taxon>Actinomycetes</taxon>
        <taxon>Mycobacteriales</taxon>
        <taxon>Gordoniaceae</taxon>
        <taxon>Gordonia</taxon>
    </lineage>
</organism>
<reference evidence="2 3" key="1">
    <citation type="submission" date="2017-05" db="EMBL/GenBank/DDBJ databases">
        <title>Biotechnological potential of actinobacteria isolated from South African environments.</title>
        <authorList>
            <person name="Le Roes-Hill M."/>
            <person name="Prins A."/>
            <person name="Durrell K.A."/>
        </authorList>
    </citation>
    <scope>NUCLEOTIDE SEQUENCE [LARGE SCALE GENOMIC DNA]</scope>
    <source>
        <strain evidence="2">BS2</strain>
    </source>
</reference>
<feature type="transmembrane region" description="Helical" evidence="1">
    <location>
        <begin position="51"/>
        <end position="70"/>
    </location>
</feature>
<evidence type="ECO:0008006" key="4">
    <source>
        <dbReference type="Google" id="ProtNLM"/>
    </source>
</evidence>
<dbReference type="AlphaFoldDB" id="A0A243QC43"/>
<evidence type="ECO:0000256" key="1">
    <source>
        <dbReference type="SAM" id="Phobius"/>
    </source>
</evidence>
<gene>
    <name evidence="2" type="ORF">CA982_10890</name>
</gene>
<dbReference type="EMBL" id="NGFO01000010">
    <property type="protein sequence ID" value="OUC78888.1"/>
    <property type="molecule type" value="Genomic_DNA"/>
</dbReference>
<dbReference type="InterPro" id="IPR035197">
    <property type="entry name" value="DUF5313"/>
</dbReference>
<keyword evidence="1" id="KW-1133">Transmembrane helix</keyword>
<name>A0A243QC43_9ACTN</name>
<dbReference type="Proteomes" id="UP000194632">
    <property type="component" value="Unassembled WGS sequence"/>
</dbReference>
<dbReference type="STRING" id="417102.CA982_10890"/>
<sequence>MVHDRVVATSQRTKPNPWEYVKYAYWARLPKSMLDWVANDLAGPGASVRMVVRWAVPCVIVLIPMLFVPADWGVRITMTMPILLAYLFFSIALNRVYRRHRLAQHGLDPDLVNKLEREKNSDLYDEYHRKYRGERRRPGAAG</sequence>
<evidence type="ECO:0000313" key="3">
    <source>
        <dbReference type="Proteomes" id="UP000194632"/>
    </source>
</evidence>
<dbReference type="RefSeq" id="WP_086535352.1">
    <property type="nucleotide sequence ID" value="NZ_JBLKRZ010000022.1"/>
</dbReference>
<proteinExistence type="predicted"/>
<protein>
    <recommendedName>
        <fullName evidence="4">DUF5313 domain-containing protein</fullName>
    </recommendedName>
</protein>
<keyword evidence="1" id="KW-0812">Transmembrane</keyword>
<accession>A0A243QC43</accession>